<feature type="transmembrane region" description="Helical" evidence="1">
    <location>
        <begin position="6"/>
        <end position="22"/>
    </location>
</feature>
<protein>
    <submittedName>
        <fullName evidence="2">Uncharacterized protein</fullName>
    </submittedName>
</protein>
<accession>A0AAV5S9V9</accession>
<keyword evidence="1" id="KW-1133">Transmembrane helix</keyword>
<evidence type="ECO:0000256" key="1">
    <source>
        <dbReference type="SAM" id="Phobius"/>
    </source>
</evidence>
<keyword evidence="1" id="KW-0472">Membrane</keyword>
<dbReference type="Proteomes" id="UP001432027">
    <property type="component" value="Unassembled WGS sequence"/>
</dbReference>
<dbReference type="AlphaFoldDB" id="A0AAV5S9V9"/>
<gene>
    <name evidence="2" type="ORF">PENTCL1PPCAC_1858</name>
</gene>
<feature type="transmembrane region" description="Helical" evidence="1">
    <location>
        <begin position="43"/>
        <end position="71"/>
    </location>
</feature>
<reference evidence="2" key="1">
    <citation type="submission" date="2023-10" db="EMBL/GenBank/DDBJ databases">
        <title>Genome assembly of Pristionchus species.</title>
        <authorList>
            <person name="Yoshida K."/>
            <person name="Sommer R.J."/>
        </authorList>
    </citation>
    <scope>NUCLEOTIDE SEQUENCE</scope>
    <source>
        <strain evidence="2">RS0144</strain>
    </source>
</reference>
<evidence type="ECO:0000313" key="2">
    <source>
        <dbReference type="EMBL" id="GMS79683.1"/>
    </source>
</evidence>
<keyword evidence="3" id="KW-1185">Reference proteome</keyword>
<comment type="caution">
    <text evidence="2">The sequence shown here is derived from an EMBL/GenBank/DDBJ whole genome shotgun (WGS) entry which is preliminary data.</text>
</comment>
<organism evidence="2 3">
    <name type="scientific">Pristionchus entomophagus</name>
    <dbReference type="NCBI Taxonomy" id="358040"/>
    <lineage>
        <taxon>Eukaryota</taxon>
        <taxon>Metazoa</taxon>
        <taxon>Ecdysozoa</taxon>
        <taxon>Nematoda</taxon>
        <taxon>Chromadorea</taxon>
        <taxon>Rhabditida</taxon>
        <taxon>Rhabditina</taxon>
        <taxon>Diplogasteromorpha</taxon>
        <taxon>Diplogasteroidea</taxon>
        <taxon>Neodiplogasteridae</taxon>
        <taxon>Pristionchus</taxon>
    </lineage>
</organism>
<evidence type="ECO:0000313" key="3">
    <source>
        <dbReference type="Proteomes" id="UP001432027"/>
    </source>
</evidence>
<proteinExistence type="predicted"/>
<sequence length="183" mass="20159">MSLVTVGFQLLVIVLYGPRNFYRDITASIGKKVNLFGYLLSPYGLMLRLCQFLICPCLILGTAITKHLLIYKDVWRRMGFVLVPVSWIPPSLASVALTIWPIVAIGVASALIKNKRAGKAWMELIRPDPMHPSILYNVPPPLGCIFGLKPIESKPSAMGDDKIVEFPEKGGAPKKEEAIAELA</sequence>
<name>A0AAV5S9V9_9BILA</name>
<dbReference type="EMBL" id="BTSX01000001">
    <property type="protein sequence ID" value="GMS79683.1"/>
    <property type="molecule type" value="Genomic_DNA"/>
</dbReference>
<feature type="transmembrane region" description="Helical" evidence="1">
    <location>
        <begin position="91"/>
        <end position="112"/>
    </location>
</feature>
<keyword evidence="1" id="KW-0812">Transmembrane</keyword>